<dbReference type="EMBL" id="QJSQ01000015">
    <property type="protein sequence ID" value="PYE21264.1"/>
    <property type="molecule type" value="Genomic_DNA"/>
</dbReference>
<reference evidence="2 3" key="1">
    <citation type="submission" date="2018-06" db="EMBL/GenBank/DDBJ databases">
        <title>Genomic Encyclopedia of Type Strains, Phase IV (KMG-V): Genome sequencing to study the core and pangenomes of soil and plant-associated prokaryotes.</title>
        <authorList>
            <person name="Whitman W."/>
        </authorList>
    </citation>
    <scope>NUCLEOTIDE SEQUENCE [LARGE SCALE GENOMIC DNA]</scope>
    <source>
        <strain evidence="2 3">SRCL-318</strain>
    </source>
</reference>
<name>A0A2V4TRV0_9BURK</name>
<dbReference type="NCBIfam" id="NF033578">
    <property type="entry name" value="transpos_IS5_1"/>
    <property type="match status" value="1"/>
</dbReference>
<dbReference type="Proteomes" id="UP000247772">
    <property type="component" value="Unassembled WGS sequence"/>
</dbReference>
<dbReference type="AlphaFoldDB" id="A0A2V4TRV0"/>
<gene>
    <name evidence="2" type="ORF">C7410_115107</name>
</gene>
<proteinExistence type="predicted"/>
<sequence length="310" mass="35495">MSTPDFFRSRLDTIIDLLHPLAVLATRMPWASIEATLTPMFERRAREGHELEGKDLFGTTAVLAGSGQSAAGRARLPIRLMAGLLYLKHAYNEGDESVCERCAQDVYFQFFCGEENFQARMPCDPTNLVRFRQALGEAGVEELLATTIAAATQMKATTPTEFERVIVDSTVQEKAIAYPTDSRLLEVARTRLVRLAQRARLALKQTYEREGKRLRRRAGGYAHARQFKQLRRVPKHQRTALGRVLRDIERKMSNLSHDRQTSLRVWLERAWRICRQCPKDKNKLYALHAPRGRMHREGQSATTVWVWCQG</sequence>
<dbReference type="Pfam" id="PF05598">
    <property type="entry name" value="DUF772"/>
    <property type="match status" value="1"/>
</dbReference>
<dbReference type="InterPro" id="IPR008490">
    <property type="entry name" value="Transposase_InsH_N"/>
</dbReference>
<organism evidence="2 3">
    <name type="scientific">Paraburkholderia silvatlantica</name>
    <dbReference type="NCBI Taxonomy" id="321895"/>
    <lineage>
        <taxon>Bacteria</taxon>
        <taxon>Pseudomonadati</taxon>
        <taxon>Pseudomonadota</taxon>
        <taxon>Betaproteobacteria</taxon>
        <taxon>Burkholderiales</taxon>
        <taxon>Burkholderiaceae</taxon>
        <taxon>Paraburkholderia</taxon>
    </lineage>
</organism>
<feature type="domain" description="Transposase InsH N-terminal" evidence="1">
    <location>
        <begin position="70"/>
        <end position="133"/>
    </location>
</feature>
<accession>A0A2V4TRV0</accession>
<evidence type="ECO:0000313" key="3">
    <source>
        <dbReference type="Proteomes" id="UP000247772"/>
    </source>
</evidence>
<protein>
    <submittedName>
        <fullName evidence="2">Transposase-like protein DUF772</fullName>
    </submittedName>
</protein>
<comment type="caution">
    <text evidence="2">The sequence shown here is derived from an EMBL/GenBank/DDBJ whole genome shotgun (WGS) entry which is preliminary data.</text>
</comment>
<evidence type="ECO:0000313" key="2">
    <source>
        <dbReference type="EMBL" id="PYE21264.1"/>
    </source>
</evidence>
<dbReference type="OrthoDB" id="9762730at2"/>
<dbReference type="PANTHER" id="PTHR33803">
    <property type="entry name" value="IS1478 TRANSPOSASE"/>
    <property type="match status" value="1"/>
</dbReference>
<dbReference type="PANTHER" id="PTHR33803:SF3">
    <property type="entry name" value="BLL1974 PROTEIN"/>
    <property type="match status" value="1"/>
</dbReference>
<evidence type="ECO:0000259" key="1">
    <source>
        <dbReference type="Pfam" id="PF05598"/>
    </source>
</evidence>
<dbReference type="InterPro" id="IPR047710">
    <property type="entry name" value="Transpos_IS5-like"/>
</dbReference>